<dbReference type="SUPFAM" id="SSF49344">
    <property type="entry name" value="CBD9-like"/>
    <property type="match status" value="1"/>
</dbReference>
<accession>A0A8H6KC51</accession>
<dbReference type="Pfam" id="PF16010">
    <property type="entry name" value="CDH-cyt"/>
    <property type="match status" value="1"/>
</dbReference>
<keyword evidence="2" id="KW-0732">Signal</keyword>
<feature type="signal peptide" evidence="2">
    <location>
        <begin position="1"/>
        <end position="36"/>
    </location>
</feature>
<comment type="caution">
    <text evidence="4">The sequence shown here is derived from an EMBL/GenBank/DDBJ whole genome shotgun (WGS) entry which is preliminary data.</text>
</comment>
<organism evidence="4 5">
    <name type="scientific">Colletotrichum plurivorum</name>
    <dbReference type="NCBI Taxonomy" id="2175906"/>
    <lineage>
        <taxon>Eukaryota</taxon>
        <taxon>Fungi</taxon>
        <taxon>Dikarya</taxon>
        <taxon>Ascomycota</taxon>
        <taxon>Pezizomycotina</taxon>
        <taxon>Sordariomycetes</taxon>
        <taxon>Hypocreomycetidae</taxon>
        <taxon>Glomerellales</taxon>
        <taxon>Glomerellaceae</taxon>
        <taxon>Colletotrichum</taxon>
        <taxon>Colletotrichum orchidearum species complex</taxon>
    </lineage>
</organism>
<name>A0A8H6KC51_9PEZI</name>
<dbReference type="Gene3D" id="2.60.40.1210">
    <property type="entry name" value="Cellobiose dehydrogenase, cytochrome domain"/>
    <property type="match status" value="1"/>
</dbReference>
<evidence type="ECO:0000256" key="2">
    <source>
        <dbReference type="SAM" id="SignalP"/>
    </source>
</evidence>
<dbReference type="EMBL" id="WIGO01000124">
    <property type="protein sequence ID" value="KAF6828306.1"/>
    <property type="molecule type" value="Genomic_DNA"/>
</dbReference>
<evidence type="ECO:0000259" key="3">
    <source>
        <dbReference type="Pfam" id="PF16010"/>
    </source>
</evidence>
<keyword evidence="5" id="KW-1185">Reference proteome</keyword>
<sequence length="290" mass="30140">MSTSTTDKPRHWWLPSPRLLLFATISLFSLVSLSTAGDDATSTPAQQSAPFVDQATGLSMERFFGARTQFAFAMALPEQASGSFIGQLSFPLKAGAGWGAMGLTGDMEGNFFLAVWPDGQGGVTASFRQGTNEDNPPEVTGRFAVRPIAEGVAVNATSLTYTFLCENCLDATLGLGPEATNANAVMGWALSERAVRNPGNPGATLGFHERGFGPFTARLGNARSAQFDAVAATAGQPVASSNRAVAVTPNAFRDGGGDDDDDDDKKEGGSRTGGGGGGDGRKKDDDDDDD</sequence>
<dbReference type="PANTHER" id="PTHR47190:SF1">
    <property type="entry name" value="GLUCOSE-METHANOL-CHOLINE OXIDOREDUCTASE N-TERMINAL DOMAIN-CONTAINING PROTEIN"/>
    <property type="match status" value="1"/>
</dbReference>
<dbReference type="AlphaFoldDB" id="A0A8H6KC51"/>
<gene>
    <name evidence="4" type="ORF">CPLU01_08581</name>
</gene>
<protein>
    <recommendedName>
        <fullName evidence="3">Cellobiose dehydrogenase-like cytochrome domain-containing protein</fullName>
    </recommendedName>
</protein>
<feature type="chain" id="PRO_5034127134" description="Cellobiose dehydrogenase-like cytochrome domain-containing protein" evidence="2">
    <location>
        <begin position="37"/>
        <end position="290"/>
    </location>
</feature>
<proteinExistence type="predicted"/>
<feature type="domain" description="Cellobiose dehydrogenase-like cytochrome" evidence="3">
    <location>
        <begin position="51"/>
        <end position="228"/>
    </location>
</feature>
<dbReference type="Proteomes" id="UP000654918">
    <property type="component" value="Unassembled WGS sequence"/>
</dbReference>
<reference evidence="4" key="1">
    <citation type="journal article" date="2020" name="Phytopathology">
        <title>Genome Sequence Resources of Colletotrichum truncatum, C. plurivorum, C. musicola, and C. sojae: Four Species Pathogenic to Soybean (Glycine max).</title>
        <authorList>
            <person name="Rogerio F."/>
            <person name="Boufleur T.R."/>
            <person name="Ciampi-Guillardi M."/>
            <person name="Sukno S.A."/>
            <person name="Thon M.R."/>
            <person name="Massola Junior N.S."/>
            <person name="Baroncelli R."/>
        </authorList>
    </citation>
    <scope>NUCLEOTIDE SEQUENCE</scope>
    <source>
        <strain evidence="4">LFN00145</strain>
    </source>
</reference>
<dbReference type="InterPro" id="IPR053208">
    <property type="entry name" value="GMC_Oxidoreductase_CD"/>
</dbReference>
<dbReference type="InterPro" id="IPR015920">
    <property type="entry name" value="Cellobiose_DH-like_cyt"/>
</dbReference>
<evidence type="ECO:0000313" key="4">
    <source>
        <dbReference type="EMBL" id="KAF6828306.1"/>
    </source>
</evidence>
<feature type="region of interest" description="Disordered" evidence="1">
    <location>
        <begin position="234"/>
        <end position="290"/>
    </location>
</feature>
<evidence type="ECO:0000313" key="5">
    <source>
        <dbReference type="Proteomes" id="UP000654918"/>
    </source>
</evidence>
<dbReference type="PANTHER" id="PTHR47190">
    <property type="entry name" value="DEHYDROGENASE, PUTATIVE-RELATED"/>
    <property type="match status" value="1"/>
</dbReference>
<evidence type="ECO:0000256" key="1">
    <source>
        <dbReference type="SAM" id="MobiDB-lite"/>
    </source>
</evidence>
<dbReference type="CDD" id="cd09630">
    <property type="entry name" value="CDH_like_cytochrome"/>
    <property type="match status" value="1"/>
</dbReference>